<evidence type="ECO:0000256" key="4">
    <source>
        <dbReference type="ARBA" id="ARBA00023029"/>
    </source>
</evidence>
<sequence length="791" mass="87687">MKVLAVAEKPSSYRTQQGPSQYNRLFEFSTPYRGSQCQMIVTSVTGHLMELEFCDERHAKWKRCDLIELFDAPIRQRAIGFEVVDVCKRANPRLQALANLVPPDQRLADAVSARSEIDLRLGAAFTRFQTLTLQERSTASNRTPPRAPPFTPHHVRGQDQYEGLDGLLSYGPCQFPTMWFVARIDAFVREAFYAIEVMLYEICVERRLATVTKVDGHEKRKWRPTPLHTGFLSYPRTETDKFKARGTTDGFDLAALINEQAGHPEWGGFARELQAGGFQALTPSLYPFLPPAQAHPPIHPLKSGAPLQGDEARVYELVTRRFLACCACDALGFETTVDIEMAGEQFSSRGLMVWKWERWSARKIPSYYLGEQFEPTALHLHEGHTSPPSPLSEARAPSKAERSFGRLAELIGMMDEQGIGTDATIAQHIKKTLDRGYVEKRVPNNTFHPLPLSRILLDSYTRMPQAFDLGVPHLRAEMERDMAPAASAELARRGRDACGGKVCSGQMTRQECVDKTARKSEALHQPWVDMMRGLYRHASVNSRCLHAAAAAILARPDASSWAPQRLSDGSRPSCGKCQGLMDLRHYDVPGGDLASHGHRCPLDQFQVLSVTNTATGKTHQICPKCFKDPPAEATGGKAVDGLRCFACLADCPLASGSKVLRPCPSCQRGELLFKAPKAMNGTLLECSNSGEGCDMKLYLPGGTTLQRLSAQPCAGCSHSLLSFTFNRASLEPRLRMHPYDACCFCSEPNLAEILRDCNDTADGRRRVALLCSRCCGHGRCGGDVSVDAWRR</sequence>
<dbReference type="KEGG" id="ehx:EMIHUDRAFT_194121"/>
<evidence type="ECO:0000256" key="3">
    <source>
        <dbReference type="ARBA" id="ARBA00012891"/>
    </source>
</evidence>
<dbReference type="InterPro" id="IPR003602">
    <property type="entry name" value="Topo_IA_DNA-bd_dom"/>
</dbReference>
<evidence type="ECO:0000256" key="8">
    <source>
        <dbReference type="SAM" id="MobiDB-lite"/>
    </source>
</evidence>
<dbReference type="Pfam" id="PF01131">
    <property type="entry name" value="Topoisom_bac"/>
    <property type="match status" value="1"/>
</dbReference>
<evidence type="ECO:0000256" key="5">
    <source>
        <dbReference type="ARBA" id="ARBA00023125"/>
    </source>
</evidence>
<dbReference type="GO" id="GO:0006265">
    <property type="term" value="P:DNA topological change"/>
    <property type="evidence" value="ECO:0007669"/>
    <property type="project" value="InterPro"/>
</dbReference>
<dbReference type="PANTHER" id="PTHR11390">
    <property type="entry name" value="PROKARYOTIC DNA TOPOISOMERASE"/>
    <property type="match status" value="1"/>
</dbReference>
<evidence type="ECO:0000256" key="2">
    <source>
        <dbReference type="ARBA" id="ARBA00009446"/>
    </source>
</evidence>
<dbReference type="InterPro" id="IPR023405">
    <property type="entry name" value="Topo_IA_core_domain"/>
</dbReference>
<dbReference type="PRINTS" id="PR00417">
    <property type="entry name" value="PRTPISMRASEI"/>
</dbReference>
<dbReference type="EC" id="5.6.2.1" evidence="3 7"/>
<dbReference type="PaxDb" id="2903-EOD41689"/>
<dbReference type="Gene3D" id="3.40.50.140">
    <property type="match status" value="1"/>
</dbReference>
<dbReference type="PROSITE" id="PS52039">
    <property type="entry name" value="TOPO_IA_2"/>
    <property type="match status" value="1"/>
</dbReference>
<dbReference type="STRING" id="2903.R1G787"/>
<dbReference type="SMART" id="SM00436">
    <property type="entry name" value="TOP1Bc"/>
    <property type="match status" value="1"/>
</dbReference>
<dbReference type="eggNOG" id="KOG1956">
    <property type="taxonomic scope" value="Eukaryota"/>
</dbReference>
<reference evidence="10" key="2">
    <citation type="submission" date="2024-10" db="UniProtKB">
        <authorList>
            <consortium name="EnsemblProtists"/>
        </authorList>
    </citation>
    <scope>IDENTIFICATION</scope>
</reference>
<comment type="similarity">
    <text evidence="2 7">Belongs to the type IA topoisomerase family.</text>
</comment>
<comment type="function">
    <text evidence="7">Introduces a single-strand break via transesterification at a target site in duplex DNA. Releases the supercoiling and torsional tension of DNA introduced during the DNA replication and transcription by transiently cleaving and rejoining one strand of the DNA duplex. The scissile phosphodiester is attacked by the catalytic tyrosine of the enzyme, resulting in the formation of a DNA-(5'-phosphotyrosyl)-enzyme intermediate and the expulsion of a 3'-OH DNA strand.</text>
</comment>
<keyword evidence="6 7" id="KW-0413">Isomerase</keyword>
<dbReference type="HOGENOM" id="CLU_355066_0_0_1"/>
<dbReference type="SUPFAM" id="SSF56712">
    <property type="entry name" value="Prokaryotic type I DNA topoisomerase"/>
    <property type="match status" value="1"/>
</dbReference>
<evidence type="ECO:0000256" key="6">
    <source>
        <dbReference type="ARBA" id="ARBA00023235"/>
    </source>
</evidence>
<dbReference type="GO" id="GO:0003917">
    <property type="term" value="F:DNA topoisomerase type I (single strand cut, ATP-independent) activity"/>
    <property type="evidence" value="ECO:0007669"/>
    <property type="project" value="UniProtKB-EC"/>
</dbReference>
<dbReference type="InterPro" id="IPR003601">
    <property type="entry name" value="Topo_IA_2"/>
</dbReference>
<dbReference type="Gene3D" id="1.10.290.10">
    <property type="entry name" value="Topoisomerase I, domain 4"/>
    <property type="match status" value="1"/>
</dbReference>
<evidence type="ECO:0000256" key="7">
    <source>
        <dbReference type="RuleBase" id="RU362092"/>
    </source>
</evidence>
<dbReference type="EnsemblProtists" id="EOD41689">
    <property type="protein sequence ID" value="EOD41689"/>
    <property type="gene ID" value="EMIHUDRAFT_194121"/>
</dbReference>
<dbReference type="InterPro" id="IPR013497">
    <property type="entry name" value="Topo_IA_cen"/>
</dbReference>
<dbReference type="GO" id="GO:0005634">
    <property type="term" value="C:nucleus"/>
    <property type="evidence" value="ECO:0007669"/>
    <property type="project" value="TreeGrafter"/>
</dbReference>
<dbReference type="Proteomes" id="UP000013827">
    <property type="component" value="Unassembled WGS sequence"/>
</dbReference>
<dbReference type="GeneID" id="17286959"/>
<reference evidence="11" key="1">
    <citation type="journal article" date="2013" name="Nature">
        <title>Pan genome of the phytoplankton Emiliania underpins its global distribution.</title>
        <authorList>
            <person name="Read B.A."/>
            <person name="Kegel J."/>
            <person name="Klute M.J."/>
            <person name="Kuo A."/>
            <person name="Lefebvre S.C."/>
            <person name="Maumus F."/>
            <person name="Mayer C."/>
            <person name="Miller J."/>
            <person name="Monier A."/>
            <person name="Salamov A."/>
            <person name="Young J."/>
            <person name="Aguilar M."/>
            <person name="Claverie J.M."/>
            <person name="Frickenhaus S."/>
            <person name="Gonzalez K."/>
            <person name="Herman E.K."/>
            <person name="Lin Y.C."/>
            <person name="Napier J."/>
            <person name="Ogata H."/>
            <person name="Sarno A.F."/>
            <person name="Shmutz J."/>
            <person name="Schroeder D."/>
            <person name="de Vargas C."/>
            <person name="Verret F."/>
            <person name="von Dassow P."/>
            <person name="Valentin K."/>
            <person name="Van de Peer Y."/>
            <person name="Wheeler G."/>
            <person name="Dacks J.B."/>
            <person name="Delwiche C.F."/>
            <person name="Dyhrman S.T."/>
            <person name="Glockner G."/>
            <person name="John U."/>
            <person name="Richards T."/>
            <person name="Worden A.Z."/>
            <person name="Zhang X."/>
            <person name="Grigoriev I.V."/>
            <person name="Allen A.E."/>
            <person name="Bidle K."/>
            <person name="Borodovsky M."/>
            <person name="Bowler C."/>
            <person name="Brownlee C."/>
            <person name="Cock J.M."/>
            <person name="Elias M."/>
            <person name="Gladyshev V.N."/>
            <person name="Groth M."/>
            <person name="Guda C."/>
            <person name="Hadaegh A."/>
            <person name="Iglesias-Rodriguez M.D."/>
            <person name="Jenkins J."/>
            <person name="Jones B.M."/>
            <person name="Lawson T."/>
            <person name="Leese F."/>
            <person name="Lindquist E."/>
            <person name="Lobanov A."/>
            <person name="Lomsadze A."/>
            <person name="Malik S.B."/>
            <person name="Marsh M.E."/>
            <person name="Mackinder L."/>
            <person name="Mock T."/>
            <person name="Mueller-Roeber B."/>
            <person name="Pagarete A."/>
            <person name="Parker M."/>
            <person name="Probert I."/>
            <person name="Quesneville H."/>
            <person name="Raines C."/>
            <person name="Rensing S.A."/>
            <person name="Riano-Pachon D.M."/>
            <person name="Richier S."/>
            <person name="Rokitta S."/>
            <person name="Shiraiwa Y."/>
            <person name="Soanes D.M."/>
            <person name="van der Giezen M."/>
            <person name="Wahlund T.M."/>
            <person name="Williams B."/>
            <person name="Wilson W."/>
            <person name="Wolfe G."/>
            <person name="Wurch L.L."/>
        </authorList>
    </citation>
    <scope>NUCLEOTIDE SEQUENCE</scope>
</reference>
<evidence type="ECO:0000313" key="11">
    <source>
        <dbReference type="Proteomes" id="UP000013827"/>
    </source>
</evidence>
<feature type="region of interest" description="Disordered" evidence="8">
    <location>
        <begin position="136"/>
        <end position="156"/>
    </location>
</feature>
<dbReference type="PANTHER" id="PTHR11390:SF21">
    <property type="entry name" value="DNA TOPOISOMERASE 3-ALPHA"/>
    <property type="match status" value="1"/>
</dbReference>
<protein>
    <recommendedName>
        <fullName evidence="3 7">DNA topoisomerase</fullName>
        <ecNumber evidence="3 7">5.6.2.1</ecNumber>
    </recommendedName>
</protein>
<name>A0A0D3L104_EMIH1</name>
<organism evidence="10 11">
    <name type="scientific">Emiliania huxleyi (strain CCMP1516)</name>
    <dbReference type="NCBI Taxonomy" id="280463"/>
    <lineage>
        <taxon>Eukaryota</taxon>
        <taxon>Haptista</taxon>
        <taxon>Haptophyta</taxon>
        <taxon>Prymnesiophyceae</taxon>
        <taxon>Isochrysidales</taxon>
        <taxon>Noelaerhabdaceae</taxon>
        <taxon>Emiliania</taxon>
    </lineage>
</organism>
<dbReference type="GO" id="GO:0031422">
    <property type="term" value="C:RecQ family helicase-topoisomerase III complex"/>
    <property type="evidence" value="ECO:0007669"/>
    <property type="project" value="TreeGrafter"/>
</dbReference>
<dbReference type="InterPro" id="IPR013826">
    <property type="entry name" value="Topo_IA_cen_sub3"/>
</dbReference>
<keyword evidence="5 7" id="KW-0238">DNA-binding</keyword>
<dbReference type="GO" id="GO:0003677">
    <property type="term" value="F:DNA binding"/>
    <property type="evidence" value="ECO:0007669"/>
    <property type="project" value="UniProtKB-KW"/>
</dbReference>
<dbReference type="InterPro" id="IPR013824">
    <property type="entry name" value="Topo_IA_cen_sub1"/>
</dbReference>
<keyword evidence="11" id="KW-1185">Reference proteome</keyword>
<evidence type="ECO:0000259" key="9">
    <source>
        <dbReference type="PROSITE" id="PS52039"/>
    </source>
</evidence>
<keyword evidence="4 7" id="KW-0799">Topoisomerase</keyword>
<feature type="domain" description="Topo IA-type catalytic" evidence="9">
    <location>
        <begin position="104"/>
        <end position="508"/>
    </location>
</feature>
<evidence type="ECO:0000313" key="10">
    <source>
        <dbReference type="EnsemblProtists" id="EOD41689"/>
    </source>
</evidence>
<evidence type="ECO:0000256" key="1">
    <source>
        <dbReference type="ARBA" id="ARBA00000213"/>
    </source>
</evidence>
<proteinExistence type="inferred from homology"/>
<comment type="catalytic activity">
    <reaction evidence="1 7">
        <text>ATP-independent breakage of single-stranded DNA, followed by passage and rejoining.</text>
        <dbReference type="EC" id="5.6.2.1"/>
    </reaction>
</comment>
<dbReference type="OMA" id="RMWIQSM"/>
<dbReference type="InterPro" id="IPR000380">
    <property type="entry name" value="Topo_IA"/>
</dbReference>
<dbReference type="Gene3D" id="1.10.460.10">
    <property type="entry name" value="Topoisomerase I, domain 2"/>
    <property type="match status" value="2"/>
</dbReference>
<dbReference type="RefSeq" id="XP_005794118.1">
    <property type="nucleotide sequence ID" value="XM_005794061.1"/>
</dbReference>
<dbReference type="SMART" id="SM00437">
    <property type="entry name" value="TOP1Ac"/>
    <property type="match status" value="1"/>
</dbReference>
<dbReference type="AlphaFoldDB" id="A0A0D3L104"/>
<dbReference type="GO" id="GO:0006281">
    <property type="term" value="P:DNA repair"/>
    <property type="evidence" value="ECO:0007669"/>
    <property type="project" value="TreeGrafter"/>
</dbReference>
<dbReference type="GO" id="GO:0006310">
    <property type="term" value="P:DNA recombination"/>
    <property type="evidence" value="ECO:0007669"/>
    <property type="project" value="TreeGrafter"/>
</dbReference>
<accession>A0A0D3L104</accession>